<sequence length="34" mass="3602">AELMDEGCFDSIVEGCQGVFHTASPVFLSTADPQ</sequence>
<feature type="non-terminal residue" evidence="1">
    <location>
        <position position="34"/>
    </location>
</feature>
<name>A0A1R3IX94_COCAP</name>
<organism evidence="1 2">
    <name type="scientific">Corchorus capsularis</name>
    <name type="common">Jute</name>
    <dbReference type="NCBI Taxonomy" id="210143"/>
    <lineage>
        <taxon>Eukaryota</taxon>
        <taxon>Viridiplantae</taxon>
        <taxon>Streptophyta</taxon>
        <taxon>Embryophyta</taxon>
        <taxon>Tracheophyta</taxon>
        <taxon>Spermatophyta</taxon>
        <taxon>Magnoliopsida</taxon>
        <taxon>eudicotyledons</taxon>
        <taxon>Gunneridae</taxon>
        <taxon>Pentapetalae</taxon>
        <taxon>rosids</taxon>
        <taxon>malvids</taxon>
        <taxon>Malvales</taxon>
        <taxon>Malvaceae</taxon>
        <taxon>Grewioideae</taxon>
        <taxon>Apeibeae</taxon>
        <taxon>Corchorus</taxon>
    </lineage>
</organism>
<dbReference type="Gene3D" id="3.40.50.720">
    <property type="entry name" value="NAD(P)-binding Rossmann-like Domain"/>
    <property type="match status" value="1"/>
</dbReference>
<gene>
    <name evidence="1" type="ORF">CCACVL1_09207</name>
</gene>
<dbReference type="AlphaFoldDB" id="A0A1R3IX94"/>
<feature type="non-terminal residue" evidence="1">
    <location>
        <position position="1"/>
    </location>
</feature>
<proteinExistence type="predicted"/>
<evidence type="ECO:0000313" key="1">
    <source>
        <dbReference type="EMBL" id="OMO87202.1"/>
    </source>
</evidence>
<accession>A0A1R3IX94</accession>
<reference evidence="1 2" key="1">
    <citation type="submission" date="2013-09" db="EMBL/GenBank/DDBJ databases">
        <title>Corchorus capsularis genome sequencing.</title>
        <authorList>
            <person name="Alam M."/>
            <person name="Haque M.S."/>
            <person name="Islam M.S."/>
            <person name="Emdad E.M."/>
            <person name="Islam M.M."/>
            <person name="Ahmed B."/>
            <person name="Halim A."/>
            <person name="Hossen Q.M.M."/>
            <person name="Hossain M.Z."/>
            <person name="Ahmed R."/>
            <person name="Khan M.M."/>
            <person name="Islam R."/>
            <person name="Rashid M.M."/>
            <person name="Khan S.A."/>
            <person name="Rahman M.S."/>
            <person name="Alam M."/>
        </authorList>
    </citation>
    <scope>NUCLEOTIDE SEQUENCE [LARGE SCALE GENOMIC DNA]</scope>
    <source>
        <strain evidence="2">cv. CVL-1</strain>
        <tissue evidence="1">Whole seedling</tissue>
    </source>
</reference>
<dbReference type="EMBL" id="AWWV01009263">
    <property type="protein sequence ID" value="OMO87202.1"/>
    <property type="molecule type" value="Genomic_DNA"/>
</dbReference>
<keyword evidence="2" id="KW-1185">Reference proteome</keyword>
<dbReference type="STRING" id="210143.A0A1R3IX94"/>
<dbReference type="Proteomes" id="UP000188268">
    <property type="component" value="Unassembled WGS sequence"/>
</dbReference>
<dbReference type="Gramene" id="OMO87202">
    <property type="protein sequence ID" value="OMO87202"/>
    <property type="gene ID" value="CCACVL1_09207"/>
</dbReference>
<comment type="caution">
    <text evidence="1">The sequence shown here is derived from an EMBL/GenBank/DDBJ whole genome shotgun (WGS) entry which is preliminary data.</text>
</comment>
<protein>
    <submittedName>
        <fullName evidence="1">Uncharacterized protein</fullName>
    </submittedName>
</protein>
<dbReference type="OrthoDB" id="2735536at2759"/>
<evidence type="ECO:0000313" key="2">
    <source>
        <dbReference type="Proteomes" id="UP000188268"/>
    </source>
</evidence>